<accession>A0A1I0ATA4</accession>
<evidence type="ECO:0008006" key="4">
    <source>
        <dbReference type="Google" id="ProtNLM"/>
    </source>
</evidence>
<dbReference type="EMBL" id="FOHN01000006">
    <property type="protein sequence ID" value="SES97606.1"/>
    <property type="molecule type" value="Genomic_DNA"/>
</dbReference>
<proteinExistence type="predicted"/>
<dbReference type="AlphaFoldDB" id="A0A1I0ATA4"/>
<reference evidence="2 3" key="1">
    <citation type="submission" date="2016-10" db="EMBL/GenBank/DDBJ databases">
        <authorList>
            <person name="de Groot N.N."/>
        </authorList>
    </citation>
    <scope>NUCLEOTIDE SEQUENCE [LARGE SCALE GENOMIC DNA]</scope>
    <source>
        <strain evidence="2 3">DSM 1801</strain>
    </source>
</reference>
<name>A0A1I0ATA4_9FIRM</name>
<keyword evidence="1" id="KW-0732">Signal</keyword>
<keyword evidence="3" id="KW-1185">Reference proteome</keyword>
<organism evidence="2 3">
    <name type="scientific">[Clostridium] polysaccharolyticum</name>
    <dbReference type="NCBI Taxonomy" id="29364"/>
    <lineage>
        <taxon>Bacteria</taxon>
        <taxon>Bacillati</taxon>
        <taxon>Bacillota</taxon>
        <taxon>Clostridia</taxon>
        <taxon>Lachnospirales</taxon>
        <taxon>Lachnospiraceae</taxon>
    </lineage>
</organism>
<feature type="signal peptide" evidence="1">
    <location>
        <begin position="1"/>
        <end position="25"/>
    </location>
</feature>
<gene>
    <name evidence="2" type="ORF">SAMN04487772_10632</name>
</gene>
<sequence length="255" mass="29541">MVIIQRKIKRIFFCIAILNILVCTACGNKSMPQAEQITYDEEKSSEGNIKTNQEELKKLFQKWKTSEIPDEEKESIITKFTYYLKNSRIKNEKDLKEISDSFRINRIKQIIIIEYTEAQEIYGESGKMSYAWVIHNDSVSQIFDCDSKYIDGIIQDENDENIFYLYGMDYLMTSCSGVFVSRIVLNEDAIKFDKDIIEFDKKNGFSKCEGVLYGKSHLVIQEGNSKGTKMIVKELNGKDSLELDLTEKHIFKGAF</sequence>
<evidence type="ECO:0000256" key="1">
    <source>
        <dbReference type="SAM" id="SignalP"/>
    </source>
</evidence>
<evidence type="ECO:0000313" key="3">
    <source>
        <dbReference type="Proteomes" id="UP000199800"/>
    </source>
</evidence>
<evidence type="ECO:0000313" key="2">
    <source>
        <dbReference type="EMBL" id="SES97606.1"/>
    </source>
</evidence>
<dbReference type="Proteomes" id="UP000199800">
    <property type="component" value="Unassembled WGS sequence"/>
</dbReference>
<feature type="chain" id="PRO_5038727445" description="Lipoprotein" evidence="1">
    <location>
        <begin position="26"/>
        <end position="255"/>
    </location>
</feature>
<dbReference type="STRING" id="29364.SAMN04487772_10632"/>
<protein>
    <recommendedName>
        <fullName evidence="4">Lipoprotein</fullName>
    </recommendedName>
</protein>